<dbReference type="PIRSF" id="PIRSF001235">
    <property type="entry name" value="Amidase_carbamoylase"/>
    <property type="match status" value="1"/>
</dbReference>
<evidence type="ECO:0000313" key="4">
    <source>
        <dbReference type="Proteomes" id="UP001183226"/>
    </source>
</evidence>
<accession>A0ABU2KYC2</accession>
<evidence type="ECO:0000313" key="3">
    <source>
        <dbReference type="EMBL" id="MDT0304248.1"/>
    </source>
</evidence>
<dbReference type="RefSeq" id="WP_311546746.1">
    <property type="nucleotide sequence ID" value="NZ_JAVREK010000023.1"/>
</dbReference>
<protein>
    <submittedName>
        <fullName evidence="3">Allantoate amidohydrolase</fullName>
    </submittedName>
</protein>
<reference evidence="4" key="1">
    <citation type="submission" date="2023-07" db="EMBL/GenBank/DDBJ databases">
        <title>30 novel species of actinomycetes from the DSMZ collection.</title>
        <authorList>
            <person name="Nouioui I."/>
        </authorList>
    </citation>
    <scope>NUCLEOTIDE SEQUENCE [LARGE SCALE GENOMIC DNA]</scope>
    <source>
        <strain evidence="4">DSM 45055</strain>
    </source>
</reference>
<dbReference type="EMBL" id="JAVREK010000023">
    <property type="protein sequence ID" value="MDT0304248.1"/>
    <property type="molecule type" value="Genomic_DNA"/>
</dbReference>
<keyword evidence="4" id="KW-1185">Reference proteome</keyword>
<dbReference type="Gene3D" id="3.30.70.360">
    <property type="match status" value="1"/>
</dbReference>
<evidence type="ECO:0000256" key="2">
    <source>
        <dbReference type="ARBA" id="ARBA00022801"/>
    </source>
</evidence>
<dbReference type="InterPro" id="IPR036264">
    <property type="entry name" value="Bact_exopeptidase_dim_dom"/>
</dbReference>
<keyword evidence="2" id="KW-0378">Hydrolase</keyword>
<dbReference type="SUPFAM" id="SSF55031">
    <property type="entry name" value="Bacterial exopeptidase dimerisation domain"/>
    <property type="match status" value="1"/>
</dbReference>
<dbReference type="Gene3D" id="3.40.630.10">
    <property type="entry name" value="Zn peptidases"/>
    <property type="match status" value="1"/>
</dbReference>
<sequence length="411" mass="42854">MTNSASDLSDINRLLGAIDDVGRDRANGGWSRHLFDGAERELRTWFTEEAGRRGLAVETDRNANLWAWWPEPGPDAVVTGSHLDSVPGGGPYDGPLGIAAAFAAVGRLRERGFVPERPLAIVAFAEEEGTRFGLPCLGSGLMTGSINADLARRARDSEGTTLADAVAAAGLAPSELGADPQTLGRIGRFVELHVEQGRALADRDRPLAIAGSILGHGRWRFGFRGQGNHAGATGMDDRSDPALPAAELVLAARRIAKSVPGARATVGRLHPRPGGTNVIASAVDAWLDARAATDTQVRGLVEQISAAAEHAAAEEGCSLDVVEESFAEAVHLDSALSWRLGATIGDVPRLDSGAGHDAGVLCGHVPTAMMFVRNPTGVSHSPEEWAEPDDRAAGAAALADVLAELAGPTEV</sequence>
<name>A0ABU2KYC2_9ACTN</name>
<gene>
    <name evidence="3" type="ORF">RM446_19185</name>
</gene>
<dbReference type="InterPro" id="IPR002933">
    <property type="entry name" value="Peptidase_M20"/>
</dbReference>
<dbReference type="PANTHER" id="PTHR32494">
    <property type="entry name" value="ALLANTOATE DEIMINASE-RELATED"/>
    <property type="match status" value="1"/>
</dbReference>
<comment type="caution">
    <text evidence="3">The sequence shown here is derived from an EMBL/GenBank/DDBJ whole genome shotgun (WGS) entry which is preliminary data.</text>
</comment>
<dbReference type="InterPro" id="IPR010158">
    <property type="entry name" value="Amidase_Cbmase"/>
</dbReference>
<dbReference type="Pfam" id="PF01546">
    <property type="entry name" value="Peptidase_M20"/>
    <property type="match status" value="1"/>
</dbReference>
<comment type="similarity">
    <text evidence="1">Belongs to the peptidase M20 family.</text>
</comment>
<evidence type="ECO:0000256" key="1">
    <source>
        <dbReference type="ARBA" id="ARBA00006153"/>
    </source>
</evidence>
<dbReference type="Proteomes" id="UP001183226">
    <property type="component" value="Unassembled WGS sequence"/>
</dbReference>
<dbReference type="SUPFAM" id="SSF53187">
    <property type="entry name" value="Zn-dependent exopeptidases"/>
    <property type="match status" value="1"/>
</dbReference>
<proteinExistence type="inferred from homology"/>
<organism evidence="3 4">
    <name type="scientific">Streptomonospora wellingtoniae</name>
    <dbReference type="NCBI Taxonomy" id="3075544"/>
    <lineage>
        <taxon>Bacteria</taxon>
        <taxon>Bacillati</taxon>
        <taxon>Actinomycetota</taxon>
        <taxon>Actinomycetes</taxon>
        <taxon>Streptosporangiales</taxon>
        <taxon>Nocardiopsidaceae</taxon>
        <taxon>Streptomonospora</taxon>
    </lineage>
</organism>
<dbReference type="NCBIfam" id="NF006770">
    <property type="entry name" value="PRK09290.1-4"/>
    <property type="match status" value="1"/>
</dbReference>
<dbReference type="NCBIfam" id="TIGR01879">
    <property type="entry name" value="hydantase"/>
    <property type="match status" value="1"/>
</dbReference>
<dbReference type="PANTHER" id="PTHR32494:SF5">
    <property type="entry name" value="ALLANTOATE AMIDOHYDROLASE"/>
    <property type="match status" value="1"/>
</dbReference>